<keyword evidence="6" id="KW-0735">Signal-anchor</keyword>
<evidence type="ECO:0000256" key="5">
    <source>
        <dbReference type="ARBA" id="ARBA00022692"/>
    </source>
</evidence>
<proteinExistence type="inferred from homology"/>
<keyword evidence="4" id="KW-0808">Transferase</keyword>
<evidence type="ECO:0000256" key="4">
    <source>
        <dbReference type="ARBA" id="ARBA00022679"/>
    </source>
</evidence>
<keyword evidence="8" id="KW-0472">Membrane</keyword>
<keyword evidence="3" id="KW-0328">Glycosyltransferase</keyword>
<sequence>MKQEVVDVKTKGMVSVRAVTSGAPRAFIHLARTFNSVAPNMKEEIFQRIVKEMKALIRQETEERDNSQDMEAMEEHEEVSADPFAELCDTTQADQEDDLEEDIKKELLAWKRSKEATLKKSHFPAKYRDQWVTLFIKYNTGIPSSAAVERLFSTAGDVLRPKRACLSEDNFEYLVFLKGNLHLLKQKFKARVRATPVCLCSTVLYSTLLMMMLSYTGLNLGGDWLTHVSRGNTSCCEGGVDQDRKDDVVFFIILCEEKNIKENNKNAEASSITRQLRQAAVMVKSAAALTSKTLRFLVVADSKELYHRFTDETSEWPKEYQRHLAFEWHPVWYPREQEDMRTMFRTCATERLFLPEMFPNLDAAIYIDTDLIFLRPPEELWQEFHKFDAVQVAAMAPCLYHYGTSKNVVPYYGQTGLNAGVMHMNLTRMKNFPGKGWVSANMKVFNTFRKKIKLADQDILNILFHKYPEHLYELGCEWNYRIFQCSKGNKCPAAAASGISILHGNAMSFVNGKEMKLQTVFEAWESHQLGEPLSLLVTRMEQSLKYVSSHGLPSKCSRIPHIDDMLTKELKKYVLLSE</sequence>
<keyword evidence="9" id="KW-0325">Glycoprotein</keyword>
<evidence type="ECO:0000313" key="13">
    <source>
        <dbReference type="EMBL" id="KAG0710148.1"/>
    </source>
</evidence>
<keyword evidence="14" id="KW-1185">Reference proteome</keyword>
<evidence type="ECO:0000256" key="7">
    <source>
        <dbReference type="ARBA" id="ARBA00022989"/>
    </source>
</evidence>
<evidence type="ECO:0000313" key="14">
    <source>
        <dbReference type="Proteomes" id="UP000770661"/>
    </source>
</evidence>
<dbReference type="SUPFAM" id="SSF53448">
    <property type="entry name" value="Nucleotide-diphospho-sugar transferases"/>
    <property type="match status" value="1"/>
</dbReference>
<dbReference type="PANTHER" id="PTHR46012:SF2">
    <property type="entry name" value="IP22168P"/>
    <property type="match status" value="1"/>
</dbReference>
<protein>
    <recommendedName>
        <fullName evidence="11">UDP-D-xylose:beta-D-glucoside alpha-1,3-D-xylosyltransferase</fullName>
        <ecNumber evidence="11">2.4.2.42</ecNumber>
    </recommendedName>
</protein>
<gene>
    <name evidence="13" type="primary">gxylt1_0</name>
    <name evidence="13" type="ORF">GWK47_023390</name>
</gene>
<organism evidence="13 14">
    <name type="scientific">Chionoecetes opilio</name>
    <name type="common">Atlantic snow crab</name>
    <name type="synonym">Cancer opilio</name>
    <dbReference type="NCBI Taxonomy" id="41210"/>
    <lineage>
        <taxon>Eukaryota</taxon>
        <taxon>Metazoa</taxon>
        <taxon>Ecdysozoa</taxon>
        <taxon>Arthropoda</taxon>
        <taxon>Crustacea</taxon>
        <taxon>Multicrustacea</taxon>
        <taxon>Malacostraca</taxon>
        <taxon>Eumalacostraca</taxon>
        <taxon>Eucarida</taxon>
        <taxon>Decapoda</taxon>
        <taxon>Pleocyemata</taxon>
        <taxon>Brachyura</taxon>
        <taxon>Eubrachyura</taxon>
        <taxon>Majoidea</taxon>
        <taxon>Majidae</taxon>
        <taxon>Chionoecetes</taxon>
    </lineage>
</organism>
<comment type="catalytic activity">
    <reaction evidence="12">
        <text>3-O-(beta-D-glucosyl)-L-seryl-[EGF-like domain protein] + UDP-alpha-D-xylose = 3-O-[alpha-D-xylosyl-(1-&gt;3)-beta-D-glucosyl]-L-seryl-[EGF-like domain protein] + UDP + H(+)</text>
        <dbReference type="Rhea" id="RHEA:56064"/>
        <dbReference type="Rhea" id="RHEA-COMP:14610"/>
        <dbReference type="Rhea" id="RHEA-COMP:14611"/>
        <dbReference type="ChEBI" id="CHEBI:15378"/>
        <dbReference type="ChEBI" id="CHEBI:57632"/>
        <dbReference type="ChEBI" id="CHEBI:58223"/>
        <dbReference type="ChEBI" id="CHEBI:140575"/>
        <dbReference type="ChEBI" id="CHEBI:140576"/>
        <dbReference type="EC" id="2.4.2.42"/>
    </reaction>
</comment>
<dbReference type="InterPro" id="IPR051993">
    <property type="entry name" value="Glycosyltransferase_8"/>
</dbReference>
<comment type="caution">
    <text evidence="13">The sequence shown here is derived from an EMBL/GenBank/DDBJ whole genome shotgun (WGS) entry which is preliminary data.</text>
</comment>
<dbReference type="Pfam" id="PF01501">
    <property type="entry name" value="Glyco_transf_8"/>
    <property type="match status" value="1"/>
</dbReference>
<keyword evidence="7" id="KW-1133">Transmembrane helix</keyword>
<reference evidence="13" key="1">
    <citation type="submission" date="2020-07" db="EMBL/GenBank/DDBJ databases">
        <title>The High-quality genome of the commercially important snow crab, Chionoecetes opilio.</title>
        <authorList>
            <person name="Jeong J.-H."/>
            <person name="Ryu S."/>
        </authorList>
    </citation>
    <scope>NUCLEOTIDE SEQUENCE</scope>
    <source>
        <strain evidence="13">MADBK_172401_WGS</strain>
        <tissue evidence="13">Digestive gland</tissue>
    </source>
</reference>
<evidence type="ECO:0000256" key="12">
    <source>
        <dbReference type="ARBA" id="ARBA00049181"/>
    </source>
</evidence>
<keyword evidence="5" id="KW-0812">Transmembrane</keyword>
<comment type="subcellular location">
    <subcellularLocation>
        <location evidence="1">Membrane</location>
        <topology evidence="1">Single-pass type II membrane protein</topology>
    </subcellularLocation>
</comment>
<name>A0A8J5BU11_CHIOP</name>
<dbReference type="Gene3D" id="3.90.550.10">
    <property type="entry name" value="Spore Coat Polysaccharide Biosynthesis Protein SpsA, Chain A"/>
    <property type="match status" value="1"/>
</dbReference>
<comment type="function">
    <text evidence="10">Glycosyltransferase which elongates the O-linked glucose attached to EGF-like repeats in the extracellular domain of Notch proteins by catalyzing the addition of xylose.</text>
</comment>
<evidence type="ECO:0000256" key="10">
    <source>
        <dbReference type="ARBA" id="ARBA00037301"/>
    </source>
</evidence>
<dbReference type="OrthoDB" id="6362155at2759"/>
<comment type="similarity">
    <text evidence="2">Belongs to the glycosyltransferase 8 family.</text>
</comment>
<evidence type="ECO:0000256" key="8">
    <source>
        <dbReference type="ARBA" id="ARBA00023136"/>
    </source>
</evidence>
<dbReference type="PANTHER" id="PTHR46012">
    <property type="entry name" value="IP22168P"/>
    <property type="match status" value="1"/>
</dbReference>
<evidence type="ECO:0000256" key="2">
    <source>
        <dbReference type="ARBA" id="ARBA00006351"/>
    </source>
</evidence>
<dbReference type="InterPro" id="IPR002495">
    <property type="entry name" value="Glyco_trans_8"/>
</dbReference>
<dbReference type="GO" id="GO:0016020">
    <property type="term" value="C:membrane"/>
    <property type="evidence" value="ECO:0007669"/>
    <property type="project" value="UniProtKB-SubCell"/>
</dbReference>
<evidence type="ECO:0000256" key="1">
    <source>
        <dbReference type="ARBA" id="ARBA00004606"/>
    </source>
</evidence>
<dbReference type="EMBL" id="JACEEZ010024480">
    <property type="protein sequence ID" value="KAG0710148.1"/>
    <property type="molecule type" value="Genomic_DNA"/>
</dbReference>
<dbReference type="GO" id="GO:0016266">
    <property type="term" value="P:protein O-linked glycosylation via N-acetyl-galactosamine"/>
    <property type="evidence" value="ECO:0007669"/>
    <property type="project" value="TreeGrafter"/>
</dbReference>
<dbReference type="Proteomes" id="UP000770661">
    <property type="component" value="Unassembled WGS sequence"/>
</dbReference>
<dbReference type="EC" id="2.4.2.42" evidence="11"/>
<dbReference type="GO" id="GO:0140563">
    <property type="term" value="F:UDP-D-xylose:beta-D-glucoside alpha-1,3-D-xylosyltransferase activity"/>
    <property type="evidence" value="ECO:0007669"/>
    <property type="project" value="UniProtKB-EC"/>
</dbReference>
<dbReference type="AlphaFoldDB" id="A0A8J5BU11"/>
<evidence type="ECO:0000256" key="11">
    <source>
        <dbReference type="ARBA" id="ARBA00038854"/>
    </source>
</evidence>
<evidence type="ECO:0000256" key="6">
    <source>
        <dbReference type="ARBA" id="ARBA00022968"/>
    </source>
</evidence>
<accession>A0A8J5BU11</accession>
<evidence type="ECO:0000256" key="9">
    <source>
        <dbReference type="ARBA" id="ARBA00023180"/>
    </source>
</evidence>
<evidence type="ECO:0000256" key="3">
    <source>
        <dbReference type="ARBA" id="ARBA00022676"/>
    </source>
</evidence>
<dbReference type="InterPro" id="IPR029044">
    <property type="entry name" value="Nucleotide-diphossugar_trans"/>
</dbReference>